<reference evidence="2 3" key="1">
    <citation type="journal article" date="2016" name="Front. Microbiol.">
        <title>Comprehensive Phylogenetic Analysis of Bovine Non-aureus Staphylococci Species Based on Whole-Genome Sequencing.</title>
        <authorList>
            <person name="Naushad S."/>
            <person name="Barkema H.W."/>
            <person name="Luby C."/>
            <person name="Condas L.A."/>
            <person name="Nobrega D.B."/>
            <person name="Carson D.A."/>
            <person name="De Buck J."/>
        </authorList>
    </citation>
    <scope>NUCLEOTIDE SEQUENCE [LARGE SCALE GENOMIC DNA]</scope>
    <source>
        <strain evidence="2 3">SNUC 2204</strain>
    </source>
</reference>
<dbReference type="OrthoDB" id="9799092at2"/>
<evidence type="ECO:0000313" key="3">
    <source>
        <dbReference type="Proteomes" id="UP000241209"/>
    </source>
</evidence>
<organism evidence="2 3">
    <name type="scientific">Mammaliicoccus vitulinus</name>
    <dbReference type="NCBI Taxonomy" id="71237"/>
    <lineage>
        <taxon>Bacteria</taxon>
        <taxon>Bacillati</taxon>
        <taxon>Bacillota</taxon>
        <taxon>Bacilli</taxon>
        <taxon>Bacillales</taxon>
        <taxon>Staphylococcaceae</taxon>
        <taxon>Mammaliicoccus</taxon>
    </lineage>
</organism>
<dbReference type="Pfam" id="PF00583">
    <property type="entry name" value="Acetyltransf_1"/>
    <property type="match status" value="1"/>
</dbReference>
<dbReference type="PANTHER" id="PTHR43617:SF33">
    <property type="entry name" value="SPORE COAT POLYSACCHARIDE BIOSYNTHESIS PROTEIN SPSD"/>
    <property type="match status" value="1"/>
</dbReference>
<dbReference type="CDD" id="cd04301">
    <property type="entry name" value="NAT_SF"/>
    <property type="match status" value="1"/>
</dbReference>
<accession>A0A2T4PQY0</accession>
<dbReference type="GO" id="GO:0016747">
    <property type="term" value="F:acyltransferase activity, transferring groups other than amino-acyl groups"/>
    <property type="evidence" value="ECO:0007669"/>
    <property type="project" value="InterPro"/>
</dbReference>
<dbReference type="RefSeq" id="WP_107557286.1">
    <property type="nucleotide sequence ID" value="NZ_CP051882.1"/>
</dbReference>
<dbReference type="PROSITE" id="PS51186">
    <property type="entry name" value="GNAT"/>
    <property type="match status" value="1"/>
</dbReference>
<dbReference type="Gene3D" id="3.40.630.30">
    <property type="match status" value="1"/>
</dbReference>
<dbReference type="SUPFAM" id="SSF55729">
    <property type="entry name" value="Acyl-CoA N-acyltransferases (Nat)"/>
    <property type="match status" value="1"/>
</dbReference>
<dbReference type="InterPro" id="IPR050276">
    <property type="entry name" value="MshD_Acetyltransferase"/>
</dbReference>
<feature type="domain" description="N-acetyltransferase" evidence="1">
    <location>
        <begin position="12"/>
        <end position="163"/>
    </location>
</feature>
<evidence type="ECO:0000259" key="1">
    <source>
        <dbReference type="PROSITE" id="PS51186"/>
    </source>
</evidence>
<keyword evidence="2" id="KW-0808">Transferase</keyword>
<sequence length="169" mass="19518">MEVRKLNKNDVTEFRSLRLLSLQTDAQAFASLYDVERNYPLSKFEQRLESNDTKFTVGGFEDGKLVCTATFYRETVKKLQHKGNLVAMYCHPKYRGNGIAESVVNKLLQDASELSGLKMIDLSVLSNNNRAVDFYRKMGFEKYATEPMAIFDGIDYYDEDMMRFEITTN</sequence>
<dbReference type="STRING" id="1167632.GCA_000286335_01544"/>
<protein>
    <submittedName>
        <fullName evidence="2">GNAT family N-acetyltransferase</fullName>
    </submittedName>
</protein>
<dbReference type="AlphaFoldDB" id="A0A2T4PQY0"/>
<gene>
    <name evidence="2" type="ORF">BU072_11690</name>
</gene>
<evidence type="ECO:0000313" key="2">
    <source>
        <dbReference type="EMBL" id="PTI28332.1"/>
    </source>
</evidence>
<dbReference type="Proteomes" id="UP000241209">
    <property type="component" value="Unassembled WGS sequence"/>
</dbReference>
<dbReference type="InterPro" id="IPR016181">
    <property type="entry name" value="Acyl_CoA_acyltransferase"/>
</dbReference>
<proteinExistence type="predicted"/>
<dbReference type="InterPro" id="IPR000182">
    <property type="entry name" value="GNAT_dom"/>
</dbReference>
<name>A0A2T4PQY0_9STAP</name>
<dbReference type="EMBL" id="PZFK01000030">
    <property type="protein sequence ID" value="PTI28332.1"/>
    <property type="molecule type" value="Genomic_DNA"/>
</dbReference>
<comment type="caution">
    <text evidence="2">The sequence shown here is derived from an EMBL/GenBank/DDBJ whole genome shotgun (WGS) entry which is preliminary data.</text>
</comment>
<dbReference type="PANTHER" id="PTHR43617">
    <property type="entry name" value="L-AMINO ACID N-ACETYLTRANSFERASE"/>
    <property type="match status" value="1"/>
</dbReference>